<dbReference type="Proteomes" id="UP001066276">
    <property type="component" value="Chromosome 7"/>
</dbReference>
<name>A0AAV7PXF4_PLEWA</name>
<gene>
    <name evidence="1" type="ORF">NDU88_010266</name>
</gene>
<organism evidence="1 2">
    <name type="scientific">Pleurodeles waltl</name>
    <name type="common">Iberian ribbed newt</name>
    <dbReference type="NCBI Taxonomy" id="8319"/>
    <lineage>
        <taxon>Eukaryota</taxon>
        <taxon>Metazoa</taxon>
        <taxon>Chordata</taxon>
        <taxon>Craniata</taxon>
        <taxon>Vertebrata</taxon>
        <taxon>Euteleostomi</taxon>
        <taxon>Amphibia</taxon>
        <taxon>Batrachia</taxon>
        <taxon>Caudata</taxon>
        <taxon>Salamandroidea</taxon>
        <taxon>Salamandridae</taxon>
        <taxon>Pleurodelinae</taxon>
        <taxon>Pleurodeles</taxon>
    </lineage>
</organism>
<sequence length="78" mass="8040">MHSATADTACALGLTCSVPGSVGEVVTPVPQVRPVSSALPLRSGRALALGSTFPRTGAGQFVHLRLPGYRQRRVLGSV</sequence>
<evidence type="ECO:0000313" key="1">
    <source>
        <dbReference type="EMBL" id="KAJ1131936.1"/>
    </source>
</evidence>
<accession>A0AAV7PXF4</accession>
<dbReference type="AlphaFoldDB" id="A0AAV7PXF4"/>
<reference evidence="1" key="1">
    <citation type="journal article" date="2022" name="bioRxiv">
        <title>Sequencing and chromosome-scale assembly of the giantPleurodeles waltlgenome.</title>
        <authorList>
            <person name="Brown T."/>
            <person name="Elewa A."/>
            <person name="Iarovenko S."/>
            <person name="Subramanian E."/>
            <person name="Araus A.J."/>
            <person name="Petzold A."/>
            <person name="Susuki M."/>
            <person name="Suzuki K.-i.T."/>
            <person name="Hayashi T."/>
            <person name="Toyoda A."/>
            <person name="Oliveira C."/>
            <person name="Osipova E."/>
            <person name="Leigh N.D."/>
            <person name="Simon A."/>
            <person name="Yun M.H."/>
        </authorList>
    </citation>
    <scope>NUCLEOTIDE SEQUENCE</scope>
    <source>
        <strain evidence="1">20211129_DDA</strain>
        <tissue evidence="1">Liver</tissue>
    </source>
</reference>
<comment type="caution">
    <text evidence="1">The sequence shown here is derived from an EMBL/GenBank/DDBJ whole genome shotgun (WGS) entry which is preliminary data.</text>
</comment>
<dbReference type="EMBL" id="JANPWB010000011">
    <property type="protein sequence ID" value="KAJ1131936.1"/>
    <property type="molecule type" value="Genomic_DNA"/>
</dbReference>
<evidence type="ECO:0000313" key="2">
    <source>
        <dbReference type="Proteomes" id="UP001066276"/>
    </source>
</evidence>
<keyword evidence="2" id="KW-1185">Reference proteome</keyword>
<proteinExistence type="predicted"/>
<protein>
    <submittedName>
        <fullName evidence="1">Uncharacterized protein</fullName>
    </submittedName>
</protein>